<comment type="caution">
    <text evidence="1">The sequence shown here is derived from an EMBL/GenBank/DDBJ whole genome shotgun (WGS) entry which is preliminary data.</text>
</comment>
<sequence length="341" mass="37272">MDNFINSLAGKHVVLSGCGGGSDVLGSSVIYAQIKETARKVVFFNFSFSKTELLDATCVPISPNCWRVDPCNVALEEDVEDRYGELGSGPCLVPATSGLAALYPWVTAGCAARHAQRKAQEKVYFPEARMANVTGMAIYAFSHEVALKQEFVSYSCWKKRGADVLVLCDGGCDVLLTGLESGLATPSEESARARRIGRLGGWPETWRDMTHLKAILPLNIPQKYIAVLGANVDCAHGVVPEELDHRLSDLEDSGTMLCSAPIAVDDLAGRYFEDLVLRCAPTSSIVQSLVLAAMQGYRGLYTPVHLRRRIMCSTVSLSDQTRSLYVFHLDRVARDILYLES</sequence>
<organism evidence="1 2">
    <name type="scientific">Durusdinium trenchii</name>
    <dbReference type="NCBI Taxonomy" id="1381693"/>
    <lineage>
        <taxon>Eukaryota</taxon>
        <taxon>Sar</taxon>
        <taxon>Alveolata</taxon>
        <taxon>Dinophyceae</taxon>
        <taxon>Suessiales</taxon>
        <taxon>Symbiodiniaceae</taxon>
        <taxon>Durusdinium</taxon>
    </lineage>
</organism>
<evidence type="ECO:0000313" key="2">
    <source>
        <dbReference type="Proteomes" id="UP001642484"/>
    </source>
</evidence>
<reference evidence="1 2" key="1">
    <citation type="submission" date="2024-02" db="EMBL/GenBank/DDBJ databases">
        <authorList>
            <person name="Chen Y."/>
            <person name="Shah S."/>
            <person name="Dougan E. K."/>
            <person name="Thang M."/>
            <person name="Chan C."/>
        </authorList>
    </citation>
    <scope>NUCLEOTIDE SEQUENCE [LARGE SCALE GENOMIC DNA]</scope>
</reference>
<dbReference type="EMBL" id="CAXAMN010022695">
    <property type="protein sequence ID" value="CAK9071978.1"/>
    <property type="molecule type" value="Genomic_DNA"/>
</dbReference>
<gene>
    <name evidence="1" type="ORF">CCMP2556_LOCUS35402</name>
</gene>
<protein>
    <recommendedName>
        <fullName evidence="3">DUF1152 domain-containing protein</fullName>
    </recommendedName>
</protein>
<accession>A0ABP0P8N3</accession>
<evidence type="ECO:0008006" key="3">
    <source>
        <dbReference type="Google" id="ProtNLM"/>
    </source>
</evidence>
<proteinExistence type="predicted"/>
<evidence type="ECO:0000313" key="1">
    <source>
        <dbReference type="EMBL" id="CAK9071978.1"/>
    </source>
</evidence>
<keyword evidence="2" id="KW-1185">Reference proteome</keyword>
<dbReference type="Proteomes" id="UP001642484">
    <property type="component" value="Unassembled WGS sequence"/>
</dbReference>
<name>A0ABP0P8N3_9DINO</name>